<keyword evidence="3" id="KW-1185">Reference proteome</keyword>
<feature type="signal peptide" evidence="1">
    <location>
        <begin position="1"/>
        <end position="21"/>
    </location>
</feature>
<dbReference type="EMBL" id="FNXT01001128">
    <property type="protein sequence ID" value="SZX72359.1"/>
    <property type="molecule type" value="Genomic_DNA"/>
</dbReference>
<proteinExistence type="predicted"/>
<keyword evidence="1" id="KW-0732">Signal</keyword>
<dbReference type="Proteomes" id="UP000256970">
    <property type="component" value="Unassembled WGS sequence"/>
</dbReference>
<protein>
    <submittedName>
        <fullName evidence="2">Uncharacterized protein</fullName>
    </submittedName>
</protein>
<evidence type="ECO:0000313" key="3">
    <source>
        <dbReference type="Proteomes" id="UP000256970"/>
    </source>
</evidence>
<reference evidence="2 3" key="1">
    <citation type="submission" date="2016-10" db="EMBL/GenBank/DDBJ databases">
        <authorList>
            <person name="Cai Z."/>
        </authorList>
    </citation>
    <scope>NUCLEOTIDE SEQUENCE [LARGE SCALE GENOMIC DNA]</scope>
</reference>
<dbReference type="AlphaFoldDB" id="A0A383W5E3"/>
<name>A0A383W5E3_TETOB</name>
<evidence type="ECO:0000313" key="2">
    <source>
        <dbReference type="EMBL" id="SZX72359.1"/>
    </source>
</evidence>
<gene>
    <name evidence="2" type="ORF">BQ4739_LOCUS12542</name>
</gene>
<evidence type="ECO:0000256" key="1">
    <source>
        <dbReference type="SAM" id="SignalP"/>
    </source>
</evidence>
<accession>A0A383W5E3</accession>
<organism evidence="2 3">
    <name type="scientific">Tetradesmus obliquus</name>
    <name type="common">Green alga</name>
    <name type="synonym">Acutodesmus obliquus</name>
    <dbReference type="NCBI Taxonomy" id="3088"/>
    <lineage>
        <taxon>Eukaryota</taxon>
        <taxon>Viridiplantae</taxon>
        <taxon>Chlorophyta</taxon>
        <taxon>core chlorophytes</taxon>
        <taxon>Chlorophyceae</taxon>
        <taxon>CS clade</taxon>
        <taxon>Sphaeropleales</taxon>
        <taxon>Scenedesmaceae</taxon>
        <taxon>Tetradesmus</taxon>
    </lineage>
</organism>
<sequence>MEQIRVLVCLLALIGLGQVRAQLPNLRVGLPRDEDSLRRVNSQSGYEVKHRDVPFGERFKVQFKYYNLPDQPLYYRNKAPMDVACCYSFNAYWTANAALHPYWFKEFGLDRWCRQDVCLSIWTEDHSHDLMWKVTDVCDPKDCPTPLDIKVEPYKGKYLWYGAKGSRPSVPVYMYFVKCWADGLPQPDLVHTLPGPPVSNSRHWMIKTTREQWERNQAFNRATGQPFKPLGMLVRPWATQYSLDDFKPGQFPPGSHKRVQPPRWCKNKAWWGKQG</sequence>
<feature type="chain" id="PRO_5016763861" evidence="1">
    <location>
        <begin position="22"/>
        <end position="275"/>
    </location>
</feature>